<evidence type="ECO:0000313" key="1">
    <source>
        <dbReference type="EMBL" id="CAG8855953.1"/>
    </source>
</evidence>
<feature type="non-terminal residue" evidence="1">
    <location>
        <position position="1"/>
    </location>
</feature>
<accession>A0ABN7XKW2</accession>
<sequence length="44" mass="5279">GHIKKLKDGEIENYIHQMKYFNDKTHKMIEETVRKVSNVIFTNT</sequence>
<evidence type="ECO:0000313" key="2">
    <source>
        <dbReference type="Proteomes" id="UP000789901"/>
    </source>
</evidence>
<name>A0ABN7XKW2_GIGMA</name>
<dbReference type="Proteomes" id="UP000789901">
    <property type="component" value="Unassembled WGS sequence"/>
</dbReference>
<comment type="caution">
    <text evidence="1">The sequence shown here is derived from an EMBL/GenBank/DDBJ whole genome shotgun (WGS) entry which is preliminary data.</text>
</comment>
<keyword evidence="2" id="KW-1185">Reference proteome</keyword>
<gene>
    <name evidence="1" type="ORF">GMARGA_LOCUS44774</name>
</gene>
<dbReference type="EMBL" id="CAJVQB010154832">
    <property type="protein sequence ID" value="CAG8855953.1"/>
    <property type="molecule type" value="Genomic_DNA"/>
</dbReference>
<reference evidence="1 2" key="1">
    <citation type="submission" date="2021-06" db="EMBL/GenBank/DDBJ databases">
        <authorList>
            <person name="Kallberg Y."/>
            <person name="Tangrot J."/>
            <person name="Rosling A."/>
        </authorList>
    </citation>
    <scope>NUCLEOTIDE SEQUENCE [LARGE SCALE GENOMIC DNA]</scope>
    <source>
        <strain evidence="1 2">120-4 pot B 10/14</strain>
    </source>
</reference>
<proteinExistence type="predicted"/>
<protein>
    <submittedName>
        <fullName evidence="1">27908_t:CDS:1</fullName>
    </submittedName>
</protein>
<feature type="non-terminal residue" evidence="1">
    <location>
        <position position="44"/>
    </location>
</feature>
<organism evidence="1 2">
    <name type="scientific">Gigaspora margarita</name>
    <dbReference type="NCBI Taxonomy" id="4874"/>
    <lineage>
        <taxon>Eukaryota</taxon>
        <taxon>Fungi</taxon>
        <taxon>Fungi incertae sedis</taxon>
        <taxon>Mucoromycota</taxon>
        <taxon>Glomeromycotina</taxon>
        <taxon>Glomeromycetes</taxon>
        <taxon>Diversisporales</taxon>
        <taxon>Gigasporaceae</taxon>
        <taxon>Gigaspora</taxon>
    </lineage>
</organism>